<keyword evidence="13" id="KW-0238">DNA-binding</keyword>
<dbReference type="FunFam" id="1.20.58.190:FF:000001">
    <property type="entry name" value="Translin"/>
    <property type="match status" value="1"/>
</dbReference>
<feature type="region of interest" description="Disordered" evidence="16">
    <location>
        <begin position="1452"/>
        <end position="1545"/>
    </location>
</feature>
<organism evidence="21 22">
    <name type="scientific">Corchorus olitorius</name>
    <dbReference type="NCBI Taxonomy" id="93759"/>
    <lineage>
        <taxon>Eukaryota</taxon>
        <taxon>Viridiplantae</taxon>
        <taxon>Streptophyta</taxon>
        <taxon>Embryophyta</taxon>
        <taxon>Tracheophyta</taxon>
        <taxon>Spermatophyta</taxon>
        <taxon>Magnoliopsida</taxon>
        <taxon>eudicotyledons</taxon>
        <taxon>Gunneridae</taxon>
        <taxon>Pentapetalae</taxon>
        <taxon>rosids</taxon>
        <taxon>malvids</taxon>
        <taxon>Malvales</taxon>
        <taxon>Malvaceae</taxon>
        <taxon>Grewioideae</taxon>
        <taxon>Apeibeae</taxon>
        <taxon>Corchorus</taxon>
    </lineage>
</organism>
<keyword evidence="6" id="KW-0813">Transport</keyword>
<feature type="domain" description="Myb-like" evidence="18">
    <location>
        <begin position="1540"/>
        <end position="1595"/>
    </location>
</feature>
<keyword evidence="22" id="KW-1185">Reference proteome</keyword>
<dbReference type="InterPro" id="IPR033956">
    <property type="entry name" value="Translin"/>
</dbReference>
<evidence type="ECO:0000256" key="6">
    <source>
        <dbReference type="ARBA" id="ARBA00022448"/>
    </source>
</evidence>
<dbReference type="CDD" id="cd11660">
    <property type="entry name" value="SANT_TRF"/>
    <property type="match status" value="1"/>
</dbReference>
<dbReference type="GO" id="GO:0003697">
    <property type="term" value="F:single-stranded DNA binding"/>
    <property type="evidence" value="ECO:0007669"/>
    <property type="project" value="InterPro"/>
</dbReference>
<evidence type="ECO:0000256" key="3">
    <source>
        <dbReference type="ARBA" id="ARBA00004496"/>
    </source>
</evidence>
<evidence type="ECO:0000256" key="9">
    <source>
        <dbReference type="ARBA" id="ARBA00022741"/>
    </source>
</evidence>
<evidence type="ECO:0000313" key="21">
    <source>
        <dbReference type="EMBL" id="OMO73612.1"/>
    </source>
</evidence>
<comment type="similarity">
    <text evidence="5">Belongs to the translin family.</text>
</comment>
<comment type="subcellular location">
    <subcellularLocation>
        <location evidence="3">Cytoplasm</location>
    </subcellularLocation>
    <subcellularLocation>
        <location evidence="2">Membrane</location>
        <topology evidence="2">Multi-pass membrane protein</topology>
    </subcellularLocation>
    <subcellularLocation>
        <location evidence="1">Nucleus</location>
    </subcellularLocation>
</comment>
<evidence type="ECO:0000256" key="1">
    <source>
        <dbReference type="ARBA" id="ARBA00004123"/>
    </source>
</evidence>
<evidence type="ECO:0000256" key="17">
    <source>
        <dbReference type="SAM" id="Phobius"/>
    </source>
</evidence>
<keyword evidence="12 17" id="KW-1133">Transmembrane helix</keyword>
<dbReference type="GO" id="GO:0016070">
    <property type="term" value="P:RNA metabolic process"/>
    <property type="evidence" value="ECO:0007669"/>
    <property type="project" value="InterPro"/>
</dbReference>
<feature type="compositionally biased region" description="Basic residues" evidence="16">
    <location>
        <begin position="1531"/>
        <end position="1545"/>
    </location>
</feature>
<dbReference type="SUPFAM" id="SSF74784">
    <property type="entry name" value="Translin"/>
    <property type="match status" value="1"/>
</dbReference>
<accession>A0A1R3HTG8</accession>
<feature type="transmembrane region" description="Helical" evidence="17">
    <location>
        <begin position="799"/>
        <end position="818"/>
    </location>
</feature>
<keyword evidence="15" id="KW-0539">Nucleus</keyword>
<reference evidence="22" key="1">
    <citation type="submission" date="2013-09" db="EMBL/GenBank/DDBJ databases">
        <title>Corchorus olitorius genome sequencing.</title>
        <authorList>
            <person name="Alam M."/>
            <person name="Haque M.S."/>
            <person name="Islam M.S."/>
            <person name="Emdad E.M."/>
            <person name="Islam M.M."/>
            <person name="Ahmed B."/>
            <person name="Halim A."/>
            <person name="Hossen Q.M.M."/>
            <person name="Hossain M.Z."/>
            <person name="Ahmed R."/>
            <person name="Khan M.M."/>
            <person name="Islam R."/>
            <person name="Rashid M.M."/>
            <person name="Khan S.A."/>
            <person name="Rahman M.S."/>
            <person name="Alam M."/>
            <person name="Yahiya A.S."/>
            <person name="Khan M.S."/>
            <person name="Azam M.S."/>
            <person name="Haque T."/>
            <person name="Lashkar M.Z.H."/>
            <person name="Akhand A.I."/>
            <person name="Morshed G."/>
            <person name="Roy S."/>
            <person name="Uddin K.S."/>
            <person name="Rabeya T."/>
            <person name="Hossain A.S."/>
            <person name="Chowdhury A."/>
            <person name="Snigdha A.R."/>
            <person name="Mortoza M.S."/>
            <person name="Matin S.A."/>
            <person name="Hoque S.M.E."/>
            <person name="Islam M.K."/>
            <person name="Roy D.K."/>
            <person name="Haider R."/>
            <person name="Moosa M.M."/>
            <person name="Elias S.M."/>
            <person name="Hasan A.M."/>
            <person name="Jahan S."/>
            <person name="Shafiuddin M."/>
            <person name="Mahmood N."/>
            <person name="Shommy N.S."/>
        </authorList>
    </citation>
    <scope>NUCLEOTIDE SEQUENCE [LARGE SCALE GENOMIC DNA]</scope>
    <source>
        <strain evidence="22">cv. O-4</strain>
    </source>
</reference>
<dbReference type="Gene3D" id="1.20.58.200">
    <property type="entry name" value="Translin, domain 2"/>
    <property type="match status" value="1"/>
</dbReference>
<dbReference type="SUPFAM" id="SSF52540">
    <property type="entry name" value="P-loop containing nucleoside triphosphate hydrolases"/>
    <property type="match status" value="1"/>
</dbReference>
<gene>
    <name evidence="21" type="ORF">COLO4_26986</name>
</gene>
<dbReference type="EMBL" id="AWUE01019414">
    <property type="protein sequence ID" value="OMO73612.1"/>
    <property type="molecule type" value="Genomic_DNA"/>
</dbReference>
<keyword evidence="9" id="KW-0547">Nucleotide-binding</keyword>
<feature type="compositionally biased region" description="Basic residues" evidence="16">
    <location>
        <begin position="1455"/>
        <end position="1464"/>
    </location>
</feature>
<feature type="domain" description="ABC transporter" evidence="19">
    <location>
        <begin position="431"/>
        <end position="672"/>
    </location>
</feature>
<dbReference type="InterPro" id="IPR050352">
    <property type="entry name" value="ABCG_transporters"/>
</dbReference>
<evidence type="ECO:0000256" key="12">
    <source>
        <dbReference type="ARBA" id="ARBA00022989"/>
    </source>
</evidence>
<dbReference type="InterPro" id="IPR002848">
    <property type="entry name" value="Translin_fam"/>
</dbReference>
<evidence type="ECO:0008006" key="23">
    <source>
        <dbReference type="Google" id="ProtNLM"/>
    </source>
</evidence>
<name>A0A1R3HTG8_9ROSI</name>
<feature type="transmembrane region" description="Helical" evidence="17">
    <location>
        <begin position="924"/>
        <end position="947"/>
    </location>
</feature>
<evidence type="ECO:0000256" key="13">
    <source>
        <dbReference type="ARBA" id="ARBA00023125"/>
    </source>
</evidence>
<evidence type="ECO:0000256" key="16">
    <source>
        <dbReference type="SAM" id="MobiDB-lite"/>
    </source>
</evidence>
<dbReference type="GO" id="GO:0005524">
    <property type="term" value="F:ATP binding"/>
    <property type="evidence" value="ECO:0007669"/>
    <property type="project" value="UniProtKB-KW"/>
</dbReference>
<dbReference type="InterPro" id="IPR036081">
    <property type="entry name" value="Translin_sf"/>
</dbReference>
<evidence type="ECO:0000256" key="15">
    <source>
        <dbReference type="ARBA" id="ARBA00023242"/>
    </source>
</evidence>
<evidence type="ECO:0000259" key="19">
    <source>
        <dbReference type="PROSITE" id="PS50893"/>
    </source>
</evidence>
<evidence type="ECO:0000256" key="4">
    <source>
        <dbReference type="ARBA" id="ARBA00005814"/>
    </source>
</evidence>
<evidence type="ECO:0000256" key="7">
    <source>
        <dbReference type="ARBA" id="ARBA00022490"/>
    </source>
</evidence>
<dbReference type="Pfam" id="PF00005">
    <property type="entry name" value="ABC_tran"/>
    <property type="match status" value="1"/>
</dbReference>
<sequence>MYNIGLMINVKISTGDLTLRLCTAAEIKFYFGNLFVKGGESASYVKPNKNCNLTTWVPGCEPGWGCFADSNQRFDLKNGTYMPSRTQNCQPCCEGFFCPRGLACMIHPKMHINVELTDFTLWKNGDGKGSYCPLAKLNTSTGVCDPYNYQIPAGQPNHTCGAADSWADVASSSEVFCTSGSYCPSTVTKVTCSSGHYCRTGTTAQLPCFKLTTCNPNTSNQNIRGYGVMLFVAMFLVLLIIRNCSDQVLSTRERRQAKSREAAARHARETAQARERWQAAKNIAKKGGWQQQLSRTFSRAKSKRQEQRSFFGLGRSVKVDSQLPPAPPKDSEQSSTDTKAKKKEPSNLTKMLHSLEDNPKSNEGFNLNIGDKNIKKQAPRGKQLHTQSQIFKYAYGQIEKEKAQQNKNMTFSGIISMATDNDIRTRPVIEISFKDLTLTLRGKHKHLLRCVTGKLMPGRVSAVMGPSGAGKTTFLSALTGKAVGCHVTGSILVNGKNDSIQCYKKIIGFVPQDDIVHGNLTVEENLRFSARCRLSADLAKADKVLVIERVIESLGLQAVRDSLVGTVEKRGISGGQRKRVNVGLEMVMEPSLLILDEPTTGLDSSSSQLLLRALRREALEGVNIAMVLHQPSYTLFKMFDDLILLAKGGLTAYLGPVKKVEEYFAGMGINVPERVNPPDHLIDILEGIVQPTGMTREQLPIRWMLHNGYPIPADMLDLADGLSTGNTNTSTSSDVEVQQSFAGELWQDVKFNVEVKRDLIQQDYSKSKDLSNRRTPGIGRQFRYYLGRVCKQRLREGELLAVDLMILLLAGACLGTLAKVNDETFGSLGYTYTVIAMCMAYILAIFLAPSLAQLWAVLLPVVLTLIANQDKDSAIVKYFGNFCYTKWALEAFLIANAERYSGVWLITRCDSLLESGYNLHDWNLCLIILVVNGIVARIVAYFLLITFKKSSTFRSPLTATFCSISMAGGDSDALQTSPSLEKQFEKFRVQLEDSGSLRERIRAVVLEIEAATRIMQASLLLVHQSKPIPEVLEKAKSQINVLKDLYNRLAEVVRECPDQYYRYHGDWKSETQMVVSLLAFMHWLESGTLLLHTEAEEKLGLNNSDFSLDVEDYLVGICFMSNEMPRYVVNRVTAGDYDCPRKVLKFLTDLHAAFRMLNLRNDFLRKKFDGMKYDLKRVEEVYYDVKIRGLVPSGDSVFLSWNLSRSESDQVVGVLVDKSVVPGLEDETTEVEHLLVEPKSEHVSVDRVLCFGVENLEKHLKMEDFSYAFDYGWKINCGGLDSVHGQGGDDLKLEVLDGLLDEVDEVDDIHAAQDLSGVCEDFLLDIEFPNKFSQLDCHPHEGSNLHNSSSESHSPGFSGSSAGAGGILEPSIATVLESNSENGVLGKMGVCDLHQTFRSKCGCQAPVMDTICPTTEPAQDLDDSDDYDKPLVSFIMSSKKLKGSIKVTKGGTLVRQKRLRKHTRKYIEEHSRKSTASRKNKHLKVGSQEESPQVPSDTRPRRGRPKKIAPKLELGSDYELSASESEDEPKRTKRSKKASDRRKHQKMWTLAEVIKLVDGIAEYGVGRWTDIKRHLFASSAYRTPVDLRDKWRNVLRSSSAHKHNRKEVENNTKHAARLLPKSVVRRVRELATIHPYPRVRGTKASISVDCATSSKQLTTTKVDPVHPRAKTLRRKKE</sequence>
<evidence type="ECO:0000256" key="14">
    <source>
        <dbReference type="ARBA" id="ARBA00023136"/>
    </source>
</evidence>
<dbReference type="InterPro" id="IPR016068">
    <property type="entry name" value="Translin_N"/>
</dbReference>
<feature type="transmembrane region" description="Helical" evidence="17">
    <location>
        <begin position="830"/>
        <end position="863"/>
    </location>
</feature>
<dbReference type="SMART" id="SM00382">
    <property type="entry name" value="AAA"/>
    <property type="match status" value="1"/>
</dbReference>
<protein>
    <recommendedName>
        <fullName evidence="23">ABC transporter-like protein</fullName>
    </recommendedName>
</protein>
<comment type="caution">
    <text evidence="21">The sequence shown here is derived from an EMBL/GenBank/DDBJ whole genome shotgun (WGS) entry which is preliminary data.</text>
</comment>
<dbReference type="InterPro" id="IPR017871">
    <property type="entry name" value="ABC_transporter-like_CS"/>
</dbReference>
<evidence type="ECO:0000256" key="10">
    <source>
        <dbReference type="ARBA" id="ARBA00022840"/>
    </source>
</evidence>
<dbReference type="PROSITE" id="PS51294">
    <property type="entry name" value="HTH_MYB"/>
    <property type="match status" value="1"/>
</dbReference>
<evidence type="ECO:0000256" key="2">
    <source>
        <dbReference type="ARBA" id="ARBA00004141"/>
    </source>
</evidence>
<dbReference type="FunFam" id="3.40.50.300:FF:000367">
    <property type="entry name" value="ABC transporter G family member 24"/>
    <property type="match status" value="1"/>
</dbReference>
<dbReference type="PROSITE" id="PS50893">
    <property type="entry name" value="ABC_TRANSPORTER_2"/>
    <property type="match status" value="1"/>
</dbReference>
<evidence type="ECO:0000256" key="8">
    <source>
        <dbReference type="ARBA" id="ARBA00022692"/>
    </source>
</evidence>
<keyword evidence="8 17" id="KW-0812">Transmembrane</keyword>
<dbReference type="STRING" id="93759.A0A1R3HTG8"/>
<dbReference type="GO" id="GO:0140359">
    <property type="term" value="F:ABC-type transporter activity"/>
    <property type="evidence" value="ECO:0007669"/>
    <property type="project" value="InterPro"/>
</dbReference>
<dbReference type="InterPro" id="IPR009057">
    <property type="entry name" value="Homeodomain-like_sf"/>
</dbReference>
<dbReference type="PANTHER" id="PTHR48041:SF107">
    <property type="entry name" value="WHITE-BROWN COMPLEX HOMOLOG PROTEIN 30-RELATED"/>
    <property type="match status" value="1"/>
</dbReference>
<proteinExistence type="inferred from homology"/>
<evidence type="ECO:0000313" key="22">
    <source>
        <dbReference type="Proteomes" id="UP000187203"/>
    </source>
</evidence>
<dbReference type="GO" id="GO:0005737">
    <property type="term" value="C:cytoplasm"/>
    <property type="evidence" value="ECO:0007669"/>
    <property type="project" value="UniProtKB-SubCell"/>
</dbReference>
<dbReference type="GO" id="GO:0005634">
    <property type="term" value="C:nucleus"/>
    <property type="evidence" value="ECO:0007669"/>
    <property type="project" value="UniProtKB-SubCell"/>
</dbReference>
<dbReference type="SUPFAM" id="SSF46689">
    <property type="entry name" value="Homeodomain-like"/>
    <property type="match status" value="1"/>
</dbReference>
<dbReference type="GO" id="GO:0016020">
    <property type="term" value="C:membrane"/>
    <property type="evidence" value="ECO:0007669"/>
    <property type="project" value="UniProtKB-SubCell"/>
</dbReference>
<dbReference type="CDD" id="cd14819">
    <property type="entry name" value="Translin"/>
    <property type="match status" value="1"/>
</dbReference>
<dbReference type="InterPro" id="IPR003593">
    <property type="entry name" value="AAA+_ATPase"/>
</dbReference>
<evidence type="ECO:0000256" key="11">
    <source>
        <dbReference type="ARBA" id="ARBA00022884"/>
    </source>
</evidence>
<keyword evidence="11" id="KW-0694">RNA-binding</keyword>
<dbReference type="CDD" id="cd03213">
    <property type="entry name" value="ABCG_EPDR"/>
    <property type="match status" value="1"/>
</dbReference>
<dbReference type="Gene3D" id="1.20.58.190">
    <property type="entry name" value="Translin, domain 1"/>
    <property type="match status" value="1"/>
</dbReference>
<dbReference type="OrthoDB" id="66620at2759"/>
<feature type="compositionally biased region" description="Basic residues" evidence="16">
    <location>
        <begin position="1473"/>
        <end position="1484"/>
    </location>
</feature>
<dbReference type="InterPro" id="IPR001005">
    <property type="entry name" value="SANT/Myb"/>
</dbReference>
<keyword evidence="7" id="KW-0963">Cytoplasm</keyword>
<dbReference type="Gene3D" id="1.10.246.220">
    <property type="match status" value="1"/>
</dbReference>
<feature type="compositionally biased region" description="Low complexity" evidence="16">
    <location>
        <begin position="1344"/>
        <end position="1361"/>
    </location>
</feature>
<dbReference type="GO" id="GO:0003723">
    <property type="term" value="F:RNA binding"/>
    <property type="evidence" value="ECO:0007669"/>
    <property type="project" value="UniProtKB-KW"/>
</dbReference>
<dbReference type="InterPro" id="IPR016069">
    <property type="entry name" value="Translin_C"/>
</dbReference>
<keyword evidence="10" id="KW-0067">ATP-binding</keyword>
<dbReference type="GO" id="GO:0016887">
    <property type="term" value="F:ATP hydrolysis activity"/>
    <property type="evidence" value="ECO:0007669"/>
    <property type="project" value="InterPro"/>
</dbReference>
<dbReference type="InterPro" id="IPR027417">
    <property type="entry name" value="P-loop_NTPase"/>
</dbReference>
<dbReference type="InterPro" id="IPR017930">
    <property type="entry name" value="Myb_dom"/>
</dbReference>
<dbReference type="InterPro" id="IPR003439">
    <property type="entry name" value="ABC_transporter-like_ATP-bd"/>
</dbReference>
<dbReference type="GO" id="GO:0043565">
    <property type="term" value="F:sequence-specific DNA binding"/>
    <property type="evidence" value="ECO:0007669"/>
    <property type="project" value="InterPro"/>
</dbReference>
<feature type="domain" description="HTH myb-type" evidence="20">
    <location>
        <begin position="1548"/>
        <end position="1599"/>
    </location>
</feature>
<dbReference type="InterPro" id="IPR043926">
    <property type="entry name" value="ABCG_dom"/>
</dbReference>
<evidence type="ECO:0000259" key="18">
    <source>
        <dbReference type="PROSITE" id="PS50090"/>
    </source>
</evidence>
<dbReference type="Pfam" id="PF19055">
    <property type="entry name" value="ABC2_membrane_7"/>
    <property type="match status" value="2"/>
</dbReference>
<dbReference type="PROSITE" id="PS50090">
    <property type="entry name" value="MYB_LIKE"/>
    <property type="match status" value="1"/>
</dbReference>
<dbReference type="Proteomes" id="UP000187203">
    <property type="component" value="Unassembled WGS sequence"/>
</dbReference>
<comment type="similarity">
    <text evidence="4">Belongs to the ABC transporter superfamily. ABCG family. Eye pigment precursor importer (TC 3.A.1.204) subfamily.</text>
</comment>
<evidence type="ECO:0000256" key="5">
    <source>
        <dbReference type="ARBA" id="ARBA00005902"/>
    </source>
</evidence>
<dbReference type="Pfam" id="PF00249">
    <property type="entry name" value="Myb_DNA-binding"/>
    <property type="match status" value="1"/>
</dbReference>
<dbReference type="PANTHER" id="PTHR48041">
    <property type="entry name" value="ABC TRANSPORTER G FAMILY MEMBER 28"/>
    <property type="match status" value="1"/>
</dbReference>
<dbReference type="PROSITE" id="PS00211">
    <property type="entry name" value="ABC_TRANSPORTER_1"/>
    <property type="match status" value="1"/>
</dbReference>
<feature type="region of interest" description="Disordered" evidence="16">
    <location>
        <begin position="297"/>
        <end position="347"/>
    </location>
</feature>
<evidence type="ECO:0000259" key="20">
    <source>
        <dbReference type="PROSITE" id="PS51294"/>
    </source>
</evidence>
<feature type="region of interest" description="Disordered" evidence="16">
    <location>
        <begin position="1342"/>
        <end position="1361"/>
    </location>
</feature>
<dbReference type="Gene3D" id="3.40.50.300">
    <property type="entry name" value="P-loop containing nucleotide triphosphate hydrolases"/>
    <property type="match status" value="1"/>
</dbReference>
<dbReference type="SMART" id="SM00717">
    <property type="entry name" value="SANT"/>
    <property type="match status" value="1"/>
</dbReference>
<dbReference type="Pfam" id="PF01997">
    <property type="entry name" value="Translin"/>
    <property type="match status" value="1"/>
</dbReference>
<keyword evidence="14 17" id="KW-0472">Membrane</keyword>